<protein>
    <recommendedName>
        <fullName evidence="3">Tetratricopeptide repeat protein</fullName>
    </recommendedName>
</protein>
<dbReference type="Proteomes" id="UP000027466">
    <property type="component" value="Unassembled WGS sequence"/>
</dbReference>
<dbReference type="SUPFAM" id="SSF48452">
    <property type="entry name" value="TPR-like"/>
    <property type="match status" value="1"/>
</dbReference>
<evidence type="ECO:0000313" key="1">
    <source>
        <dbReference type="EMBL" id="KDR40312.1"/>
    </source>
</evidence>
<evidence type="ECO:0008006" key="3">
    <source>
        <dbReference type="Google" id="ProtNLM"/>
    </source>
</evidence>
<dbReference type="STRING" id="60547.GCA_000751215_03485"/>
<dbReference type="AlphaFoldDB" id="A0A069PIW9"/>
<name>A0A069PIW9_9BURK</name>
<gene>
    <name evidence="1" type="ORF">BG61_26120</name>
</gene>
<comment type="caution">
    <text evidence="1">The sequence shown here is derived from an EMBL/GenBank/DDBJ whole genome shotgun (WGS) entry which is preliminary data.</text>
</comment>
<accession>A0A069PIW9</accession>
<dbReference type="InterPro" id="IPR011990">
    <property type="entry name" value="TPR-like_helical_dom_sf"/>
</dbReference>
<dbReference type="EMBL" id="JFHC01000042">
    <property type="protein sequence ID" value="KDR40312.1"/>
    <property type="molecule type" value="Genomic_DNA"/>
</dbReference>
<proteinExistence type="predicted"/>
<organism evidence="1 2">
    <name type="scientific">Caballeronia glathei</name>
    <dbReference type="NCBI Taxonomy" id="60547"/>
    <lineage>
        <taxon>Bacteria</taxon>
        <taxon>Pseudomonadati</taxon>
        <taxon>Pseudomonadota</taxon>
        <taxon>Betaproteobacteria</taxon>
        <taxon>Burkholderiales</taxon>
        <taxon>Burkholderiaceae</taxon>
        <taxon>Caballeronia</taxon>
    </lineage>
</organism>
<sequence length="430" mass="48066">MKKLRQANAKGLGSVRGQATHAAQFAEVASRFGDAMARSDFRTGAKLAEAALRIVPGHMQVLSDYAMCLMRTGAHADAYRIYTDILQAPPARQRQASSTWFHGLVELCGLMGKRDELRRHGWRALSEADVIFRGSAPELGADLQPPVFDRTKPHENIIAFSLFGANPRYCETAVMNARVSRELFDGWTCRFHLDSTVPEHVHRRLREAGAQLVDMDAAGPSPIHPLMWRFLVMEDASVKRFLMRDADSLLSEREAAAVDAWVASPYLFHHIRDYCSHTELILAGLWGGCTGVVPGVVEAMRTYCAGAGQASGRFIDQHFLRQFIWPTLRQSVLCHDELFGFHGAQPFPSHAPVRWKTDQFHVGSNASHRAIGGASELPDGASLRLLFSDPQGNMLFDYASTVRDKSWRLDMPFFLIDELQEGRLRVHVTQ</sequence>
<reference evidence="1 2" key="1">
    <citation type="submission" date="2014-03" db="EMBL/GenBank/DDBJ databases">
        <title>Draft Genome Sequences of Four Burkholderia Strains.</title>
        <authorList>
            <person name="Liu X.Y."/>
            <person name="Li C.X."/>
            <person name="Xu J.H."/>
        </authorList>
    </citation>
    <scope>NUCLEOTIDE SEQUENCE [LARGE SCALE GENOMIC DNA]</scope>
    <source>
        <strain evidence="1 2">DSM 50014</strain>
    </source>
</reference>
<keyword evidence="2" id="KW-1185">Reference proteome</keyword>
<evidence type="ECO:0000313" key="2">
    <source>
        <dbReference type="Proteomes" id="UP000027466"/>
    </source>
</evidence>
<dbReference type="RefSeq" id="WP_035933726.1">
    <property type="nucleotide sequence ID" value="NZ_CADFFX010000013.1"/>
</dbReference>